<dbReference type="SMART" id="SM00464">
    <property type="entry name" value="LON"/>
    <property type="match status" value="1"/>
</dbReference>
<dbReference type="Gene3D" id="1.20.5.5270">
    <property type="match status" value="1"/>
</dbReference>
<dbReference type="InterPro" id="IPR054594">
    <property type="entry name" value="Lon_lid"/>
</dbReference>
<dbReference type="InterPro" id="IPR003593">
    <property type="entry name" value="AAA+_ATPase"/>
</dbReference>
<dbReference type="InterPro" id="IPR027065">
    <property type="entry name" value="Lon_Prtase"/>
</dbReference>
<dbReference type="KEGG" id="trc:DYE49_01275"/>
<dbReference type="SUPFAM" id="SSF52540">
    <property type="entry name" value="P-loop containing nucleoside triphosphate hydrolases"/>
    <property type="match status" value="1"/>
</dbReference>
<dbReference type="InterPro" id="IPR003111">
    <property type="entry name" value="Lon_prtase_N"/>
</dbReference>
<protein>
    <recommendedName>
        <fullName evidence="7">Lon protease</fullName>
        <ecNumber evidence="7">3.4.21.53</ecNumber>
    </recommendedName>
</protein>
<dbReference type="PIRSF" id="PIRSF001174">
    <property type="entry name" value="Lon_proteas"/>
    <property type="match status" value="1"/>
</dbReference>
<evidence type="ECO:0000256" key="8">
    <source>
        <dbReference type="PIRSR" id="PIRSR001174-1"/>
    </source>
</evidence>
<evidence type="ECO:0000256" key="1">
    <source>
        <dbReference type="ARBA" id="ARBA00022670"/>
    </source>
</evidence>
<keyword evidence="3 7" id="KW-0378">Hydrolase</keyword>
<feature type="active site" evidence="8 10">
    <location>
        <position position="683"/>
    </location>
</feature>
<dbReference type="InterPro" id="IPR014721">
    <property type="entry name" value="Ribsml_uS5_D2-typ_fold_subgr"/>
</dbReference>
<evidence type="ECO:0000256" key="5">
    <source>
        <dbReference type="ARBA" id="ARBA00022840"/>
    </source>
</evidence>
<dbReference type="Pfam" id="PF22667">
    <property type="entry name" value="Lon_lid"/>
    <property type="match status" value="1"/>
</dbReference>
<reference evidence="14 15" key="1">
    <citation type="submission" date="2018-08" db="EMBL/GenBank/DDBJ databases">
        <title>The first complete genome of Treponema rectale (CHPAT), a commensal spirochete of the bovine rectum.</title>
        <authorList>
            <person name="Staton G.J."/>
            <person name="Clegg S.R."/>
            <person name="Carter S.D."/>
            <person name="Radford A.D."/>
            <person name="Darby A."/>
            <person name="Hall N."/>
            <person name="Birtles R.J."/>
            <person name="Evans N.J."/>
        </authorList>
    </citation>
    <scope>NUCLEOTIDE SEQUENCE [LARGE SCALE GENOMIC DNA]</scope>
    <source>
        <strain evidence="14 15">CHPA</strain>
    </source>
</reference>
<sequence>MDSYAPRRLSILPNHKNVGLPDIEMTIQAVNNYDMRLFSRLKQGDEFVMSLSNSDNAYGDFDNLILPGVRSVGCLCKVISVEPNPMGLTVKVSGKQAVDLIDFNTDIATGTIMASISTHISYDREDSKIFEALGKFTGDYMSMRKKYPQLPELPDFSQTVPEVRNIPYHIAAFLGMNEVSKQLLLEEKDVIEKFRLLTQDLDRFNLDAKIEFDIQKKVSESIDKNQREYVLREKMKAVKDQLKEFDGGDKFDSYEEAITKHPELYPESVIKRIRQEITRVKALPMGSQEIGVATNYLELMVNLPWKVSSVDNEDLSSVKKILDENHNGLEKQKDRILQYLAVKQLTKSLKAPILCFYGAPGVGKTSLAISIAAALGRKFVKVALGGVSDEAEIRGHRKTYVGAMPGKIISSLQKCGTNNPVFLLDEIDKVNGGGYHGDPASALLEVLDPEQNKNFMDNYLDEPFDLSNVLFICTANDISKIPGPLMDRLEMIELNTYTKFEKVDIAKNHLIALEEKDNGVKPGMMTWTDEALDYIIEYYTMEAGVRELRRKIGTIDRKYAVDFLRDPSYDHLVVDKEVVKKYLGAEIFVRDKNINDSQIGVINGLAYTQAGGETLKIEVNTFPGKGGLILTGNLGDVMKEACETALSYVKSIGPDVGINPEFFNSHDIHIHFPESATPKDGPSAGVATVLCILSAVCKLRIRNDVAMTGEVDLRGNAMPIGGLREKCNAAAREHIKTVFVPYENDKDVKELPKEIADALEIVEVKKVSDLFKGVYLEDITTLKDEIYKATSPKKSDEDKTSEKKSTKKVSK</sequence>
<dbReference type="PRINTS" id="PR00830">
    <property type="entry name" value="ENDOLAPTASE"/>
</dbReference>
<dbReference type="SUPFAM" id="SSF54211">
    <property type="entry name" value="Ribosomal protein S5 domain 2-like"/>
    <property type="match status" value="1"/>
</dbReference>
<comment type="subcellular location">
    <subcellularLocation>
        <location evidence="7">Cytoplasm</location>
    </subcellularLocation>
</comment>
<dbReference type="InterPro" id="IPR015947">
    <property type="entry name" value="PUA-like_sf"/>
</dbReference>
<dbReference type="GO" id="GO:0016887">
    <property type="term" value="F:ATP hydrolysis activity"/>
    <property type="evidence" value="ECO:0007669"/>
    <property type="project" value="InterPro"/>
</dbReference>
<accession>A0A7M1XII3</accession>
<evidence type="ECO:0000256" key="2">
    <source>
        <dbReference type="ARBA" id="ARBA00022741"/>
    </source>
</evidence>
<keyword evidence="7" id="KW-0963">Cytoplasm</keyword>
<feature type="binding site" evidence="9">
    <location>
        <begin position="358"/>
        <end position="365"/>
    </location>
    <ligand>
        <name>ATP</name>
        <dbReference type="ChEBI" id="CHEBI:30616"/>
    </ligand>
</feature>
<evidence type="ECO:0000259" key="12">
    <source>
        <dbReference type="PROSITE" id="PS51786"/>
    </source>
</evidence>
<dbReference type="Gene3D" id="3.40.50.300">
    <property type="entry name" value="P-loop containing nucleotide triphosphate hydrolases"/>
    <property type="match status" value="1"/>
</dbReference>
<feature type="domain" description="Lon N-terminal" evidence="13">
    <location>
        <begin position="9"/>
        <end position="205"/>
    </location>
</feature>
<keyword evidence="1 7" id="KW-0645">Protease</keyword>
<evidence type="ECO:0000256" key="7">
    <source>
        <dbReference type="PIRNR" id="PIRNR001174"/>
    </source>
</evidence>
<dbReference type="InterPro" id="IPR027417">
    <property type="entry name" value="P-loop_NTPase"/>
</dbReference>
<dbReference type="InterPro" id="IPR004815">
    <property type="entry name" value="Lon_bac/euk-typ"/>
</dbReference>
<dbReference type="EMBL" id="CP031517">
    <property type="protein sequence ID" value="QOS39157.1"/>
    <property type="molecule type" value="Genomic_DNA"/>
</dbReference>
<dbReference type="GO" id="GO:0004252">
    <property type="term" value="F:serine-type endopeptidase activity"/>
    <property type="evidence" value="ECO:0007669"/>
    <property type="project" value="UniProtKB-UniRule"/>
</dbReference>
<evidence type="ECO:0000256" key="10">
    <source>
        <dbReference type="PROSITE-ProRule" id="PRU01122"/>
    </source>
</evidence>
<name>A0A7M1XII3_9SPIR</name>
<evidence type="ECO:0000313" key="15">
    <source>
        <dbReference type="Proteomes" id="UP000593591"/>
    </source>
</evidence>
<dbReference type="EC" id="3.4.21.53" evidence="7"/>
<dbReference type="InterPro" id="IPR020568">
    <property type="entry name" value="Ribosomal_Su5_D2-typ_SF"/>
</dbReference>
<dbReference type="InterPro" id="IPR008269">
    <property type="entry name" value="Lon_proteolytic"/>
</dbReference>
<dbReference type="PROSITE" id="PS51787">
    <property type="entry name" value="LON_N"/>
    <property type="match status" value="1"/>
</dbReference>
<dbReference type="Pfam" id="PF00004">
    <property type="entry name" value="AAA"/>
    <property type="match status" value="1"/>
</dbReference>
<dbReference type="Gene3D" id="3.30.230.10">
    <property type="match status" value="1"/>
</dbReference>
<comment type="catalytic activity">
    <reaction evidence="6 7 10">
        <text>Hydrolysis of proteins in presence of ATP.</text>
        <dbReference type="EC" id="3.4.21.53"/>
    </reaction>
</comment>
<keyword evidence="4 7" id="KW-0720">Serine protease</keyword>
<feature type="active site" evidence="8 10">
    <location>
        <position position="726"/>
    </location>
</feature>
<feature type="region of interest" description="Disordered" evidence="11">
    <location>
        <begin position="790"/>
        <end position="811"/>
    </location>
</feature>
<dbReference type="GO" id="GO:0005524">
    <property type="term" value="F:ATP binding"/>
    <property type="evidence" value="ECO:0007669"/>
    <property type="project" value="UniProtKB-KW"/>
</dbReference>
<dbReference type="Gene3D" id="1.20.58.1480">
    <property type="match status" value="1"/>
</dbReference>
<comment type="similarity">
    <text evidence="7 10">Belongs to the peptidase S16 family.</text>
</comment>
<dbReference type="InterPro" id="IPR003959">
    <property type="entry name" value="ATPase_AAA_core"/>
</dbReference>
<evidence type="ECO:0000256" key="11">
    <source>
        <dbReference type="SAM" id="MobiDB-lite"/>
    </source>
</evidence>
<dbReference type="Proteomes" id="UP000593591">
    <property type="component" value="Chromosome"/>
</dbReference>
<organism evidence="14 15">
    <name type="scientific">Treponema rectale</name>
    <dbReference type="NCBI Taxonomy" id="744512"/>
    <lineage>
        <taxon>Bacteria</taxon>
        <taxon>Pseudomonadati</taxon>
        <taxon>Spirochaetota</taxon>
        <taxon>Spirochaetia</taxon>
        <taxon>Spirochaetales</taxon>
        <taxon>Treponemataceae</taxon>
        <taxon>Treponema</taxon>
    </lineage>
</organism>
<evidence type="ECO:0000313" key="14">
    <source>
        <dbReference type="EMBL" id="QOS39157.1"/>
    </source>
</evidence>
<dbReference type="GO" id="GO:0030163">
    <property type="term" value="P:protein catabolic process"/>
    <property type="evidence" value="ECO:0007669"/>
    <property type="project" value="InterPro"/>
</dbReference>
<dbReference type="AlphaFoldDB" id="A0A7M1XII3"/>
<evidence type="ECO:0000256" key="6">
    <source>
        <dbReference type="ARBA" id="ARBA00050665"/>
    </source>
</evidence>
<dbReference type="PROSITE" id="PS51786">
    <property type="entry name" value="LON_PROTEOLYTIC"/>
    <property type="match status" value="1"/>
</dbReference>
<evidence type="ECO:0000256" key="9">
    <source>
        <dbReference type="PIRSR" id="PIRSR001174-2"/>
    </source>
</evidence>
<feature type="compositionally biased region" description="Basic and acidic residues" evidence="11">
    <location>
        <begin position="790"/>
        <end position="804"/>
    </location>
</feature>
<gene>
    <name evidence="14" type="primary">lon</name>
    <name evidence="14" type="ORF">DYE49_01275</name>
</gene>
<keyword evidence="2 7" id="KW-0547">Nucleotide-binding</keyword>
<evidence type="ECO:0000259" key="13">
    <source>
        <dbReference type="PROSITE" id="PS51787"/>
    </source>
</evidence>
<feature type="domain" description="Lon proteolytic" evidence="12">
    <location>
        <begin position="596"/>
        <end position="777"/>
    </location>
</feature>
<comment type="subunit">
    <text evidence="7">Homohexamer. Organized in a ring with a central cavity.</text>
</comment>
<dbReference type="Pfam" id="PF05362">
    <property type="entry name" value="Lon_C"/>
    <property type="match status" value="1"/>
</dbReference>
<proteinExistence type="inferred from homology"/>
<evidence type="ECO:0000256" key="4">
    <source>
        <dbReference type="ARBA" id="ARBA00022825"/>
    </source>
</evidence>
<dbReference type="SUPFAM" id="SSF88697">
    <property type="entry name" value="PUA domain-like"/>
    <property type="match status" value="1"/>
</dbReference>
<dbReference type="CDD" id="cd19500">
    <property type="entry name" value="RecA-like_Lon"/>
    <property type="match status" value="1"/>
</dbReference>
<dbReference type="NCBIfam" id="TIGR00763">
    <property type="entry name" value="lon"/>
    <property type="match status" value="1"/>
</dbReference>
<dbReference type="GO" id="GO:0005737">
    <property type="term" value="C:cytoplasm"/>
    <property type="evidence" value="ECO:0007669"/>
    <property type="project" value="UniProtKB-SubCell"/>
</dbReference>
<dbReference type="PANTHER" id="PTHR10046">
    <property type="entry name" value="ATP DEPENDENT LON PROTEASE FAMILY MEMBER"/>
    <property type="match status" value="1"/>
</dbReference>
<evidence type="ECO:0000256" key="3">
    <source>
        <dbReference type="ARBA" id="ARBA00022801"/>
    </source>
</evidence>
<dbReference type="GO" id="GO:0004176">
    <property type="term" value="F:ATP-dependent peptidase activity"/>
    <property type="evidence" value="ECO:0007669"/>
    <property type="project" value="UniProtKB-UniRule"/>
</dbReference>
<dbReference type="GO" id="GO:0006508">
    <property type="term" value="P:proteolysis"/>
    <property type="evidence" value="ECO:0007669"/>
    <property type="project" value="UniProtKB-KW"/>
</dbReference>
<dbReference type="Pfam" id="PF02190">
    <property type="entry name" value="LON_substr_bdg"/>
    <property type="match status" value="1"/>
</dbReference>
<keyword evidence="5 7" id="KW-0067">ATP-binding</keyword>
<dbReference type="FunFam" id="3.40.50.300:FF:000021">
    <property type="entry name" value="Lon protease homolog"/>
    <property type="match status" value="1"/>
</dbReference>
<dbReference type="SMART" id="SM00382">
    <property type="entry name" value="AAA"/>
    <property type="match status" value="1"/>
</dbReference>
<dbReference type="Gene3D" id="1.10.8.60">
    <property type="match status" value="1"/>
</dbReference>